<dbReference type="RefSeq" id="WP_420000742.1">
    <property type="nucleotide sequence ID" value="NZ_AP018828.1"/>
</dbReference>
<dbReference type="InterPro" id="IPR013216">
    <property type="entry name" value="Methyltransf_11"/>
</dbReference>
<dbReference type="Proteomes" id="UP000278756">
    <property type="component" value="Chromosome 2"/>
</dbReference>
<dbReference type="PANTHER" id="PTHR13090">
    <property type="entry name" value="ARGININE-HYDROXYLASE NDUFAF5, MITOCHONDRIAL"/>
    <property type="match status" value="1"/>
</dbReference>
<organism evidence="4 5">
    <name type="scientific">Asticcacaulis excentricus</name>
    <dbReference type="NCBI Taxonomy" id="78587"/>
    <lineage>
        <taxon>Bacteria</taxon>
        <taxon>Pseudomonadati</taxon>
        <taxon>Pseudomonadota</taxon>
        <taxon>Alphaproteobacteria</taxon>
        <taxon>Caulobacterales</taxon>
        <taxon>Caulobacteraceae</taxon>
        <taxon>Asticcacaulis</taxon>
    </lineage>
</organism>
<reference evidence="5" key="2">
    <citation type="journal article" date="2017" name="Plant Physiol. Biochem.">
        <title>Differential oxidative and antioxidative response of duckweed Lemna minor toward plant growth promoting/inhibiting bacteria.</title>
        <authorList>
            <person name="Ishizawa H."/>
            <person name="Kuroda M."/>
            <person name="Morikawa M."/>
            <person name="Ike M."/>
        </authorList>
    </citation>
    <scope>NUCLEOTIDE SEQUENCE [LARGE SCALE GENOMIC DNA]</scope>
    <source>
        <strain evidence="5">M6</strain>
    </source>
</reference>
<evidence type="ECO:0000313" key="5">
    <source>
        <dbReference type="Proteomes" id="UP000278756"/>
    </source>
</evidence>
<dbReference type="InterPro" id="IPR050602">
    <property type="entry name" value="Malonyl-ACP_OMT"/>
</dbReference>
<dbReference type="GO" id="GO:0008757">
    <property type="term" value="F:S-adenosylmethionine-dependent methyltransferase activity"/>
    <property type="evidence" value="ECO:0007669"/>
    <property type="project" value="InterPro"/>
</dbReference>
<proteinExistence type="predicted"/>
<dbReference type="InterPro" id="IPR029063">
    <property type="entry name" value="SAM-dependent_MTases_sf"/>
</dbReference>
<evidence type="ECO:0000256" key="1">
    <source>
        <dbReference type="ARBA" id="ARBA00022603"/>
    </source>
</evidence>
<keyword evidence="1 4" id="KW-0489">Methyltransferase</keyword>
<dbReference type="Gene3D" id="3.40.50.150">
    <property type="entry name" value="Vaccinia Virus protein VP39"/>
    <property type="match status" value="1"/>
</dbReference>
<name>A0A3G9G557_9CAUL</name>
<keyword evidence="2 4" id="KW-0808">Transferase</keyword>
<gene>
    <name evidence="4" type="ORF">EM6_2394</name>
</gene>
<feature type="domain" description="Methyltransferase type 11" evidence="3">
    <location>
        <begin position="65"/>
        <end position="150"/>
    </location>
</feature>
<dbReference type="PANTHER" id="PTHR13090:SF1">
    <property type="entry name" value="ARGININE-HYDROXYLASE NDUFAF5, MITOCHONDRIAL"/>
    <property type="match status" value="1"/>
</dbReference>
<dbReference type="Pfam" id="PF08241">
    <property type="entry name" value="Methyltransf_11"/>
    <property type="match status" value="1"/>
</dbReference>
<dbReference type="AlphaFoldDB" id="A0A3G9G557"/>
<dbReference type="EMBL" id="AP018828">
    <property type="protein sequence ID" value="BBF81786.1"/>
    <property type="molecule type" value="Genomic_DNA"/>
</dbReference>
<dbReference type="SUPFAM" id="SSF53335">
    <property type="entry name" value="S-adenosyl-L-methionine-dependent methyltransferases"/>
    <property type="match status" value="1"/>
</dbReference>
<reference evidence="5" key="1">
    <citation type="journal article" date="2017" name="Biotechnol. Biofuels">
        <title>Evaluation of environmental bacterial communities as a factor affecting the growth of duckweed Lemna minor.</title>
        <authorList>
            <person name="Ishizawa H."/>
            <person name="Kuroda M."/>
            <person name="Morikawa M."/>
            <person name="Ike M."/>
        </authorList>
    </citation>
    <scope>NUCLEOTIDE SEQUENCE [LARGE SCALE GENOMIC DNA]</scope>
    <source>
        <strain evidence="5">M6</strain>
    </source>
</reference>
<evidence type="ECO:0000256" key="2">
    <source>
        <dbReference type="ARBA" id="ARBA00022679"/>
    </source>
</evidence>
<evidence type="ECO:0000313" key="4">
    <source>
        <dbReference type="EMBL" id="BBF81786.1"/>
    </source>
</evidence>
<accession>A0A3G9G557</accession>
<sequence>MDSRIPTPYLNDMTTPRLFDRQLLRHRLDRTAGDFATANFLKRRSAEDMIDTLAAINRRFDVALEIGRRDGRFAELLAETPEVAAKIGYLIESDLSARHHPAVVLDEEALPFGDDTLDLVVSSLAFHTTNDLPGVLVQLRRALRPDGLLIASQFGGETLHELRRVLMEAELEIRGGTGARVAPFAEGPDCVDLLRRAGFNMPVVDTDKVVVSYAHPLNLLRDLRAMGETNILFDRPRKGLSRAILSRAFELYAERYPHPEGGVRATFEIITLSGWTPHESQQKPLRPGSAKVRLADALGVKEGKL</sequence>
<dbReference type="GO" id="GO:0032259">
    <property type="term" value="P:methylation"/>
    <property type="evidence" value="ECO:0007669"/>
    <property type="project" value="UniProtKB-KW"/>
</dbReference>
<protein>
    <submittedName>
        <fullName evidence="4">SAM-dependent methyltransferase</fullName>
    </submittedName>
</protein>
<evidence type="ECO:0000259" key="3">
    <source>
        <dbReference type="Pfam" id="PF08241"/>
    </source>
</evidence>